<sequence length="392" mass="43091">MRHSASLFRIQKIINMAKIPPTMRSLVAPKRCSPSGFEIMERPTPKITKPEQVLLRMRAAAISTGDTQFASGMLRILYSVEYPFTLSQEGAGVVVAVGSAVKNLKVGDEVYGFDMEKPFFSRPHPGFASEYALSEERFLHIKPEHVSFEEAVTFPGPVVTALQVIRRGLELQGKDSLAGQTVYIPAALGSSGSAAIQVARNMFGADKIISTVSTAKMPLVEQYLPGMVNQLYDYKTQDVVSLVGRGTVDFAFNTQFATWNETAALLKPKTGIFMSIASIPPSKTMRPMLGPEHLPSWLCWLLDLAQLPYWWKLRGTSIKHEFVSGSPNIREDMEVVADLVAKGKVRGVYTTIELGDIEEVRKACEKVAAGKGGLGKLVIKISAEEDDQSSRY</sequence>
<evidence type="ECO:0000313" key="1">
    <source>
        <dbReference type="EMBL" id="UPK98417.1"/>
    </source>
</evidence>
<accession>A0ACD3ZB27</accession>
<gene>
    <name evidence="1" type="ORF">LCI18_009352</name>
</gene>
<name>A0ACD3ZB27_FUSSC</name>
<dbReference type="Proteomes" id="UP000830768">
    <property type="component" value="Chromosome 8"/>
</dbReference>
<evidence type="ECO:0000313" key="2">
    <source>
        <dbReference type="Proteomes" id="UP000830768"/>
    </source>
</evidence>
<organism evidence="1 2">
    <name type="scientific">Fusarium solani subsp. cucurbitae</name>
    <name type="common">Neocosmosporum cucurbitae</name>
    <dbReference type="NCBI Taxonomy" id="2747967"/>
    <lineage>
        <taxon>Eukaryota</taxon>
        <taxon>Fungi</taxon>
        <taxon>Dikarya</taxon>
        <taxon>Ascomycota</taxon>
        <taxon>Pezizomycotina</taxon>
        <taxon>Sordariomycetes</taxon>
        <taxon>Hypocreomycetidae</taxon>
        <taxon>Hypocreales</taxon>
        <taxon>Nectriaceae</taxon>
        <taxon>Fusarium</taxon>
        <taxon>Fusarium solani species complex</taxon>
    </lineage>
</organism>
<proteinExistence type="predicted"/>
<dbReference type="EMBL" id="CP090036">
    <property type="protein sequence ID" value="UPK98417.1"/>
    <property type="molecule type" value="Genomic_DNA"/>
</dbReference>
<keyword evidence="2" id="KW-1185">Reference proteome</keyword>
<reference evidence="1" key="1">
    <citation type="submission" date="2021-11" db="EMBL/GenBank/DDBJ databases">
        <title>Fusarium solani-melongenae Genome sequencing and assembly.</title>
        <authorList>
            <person name="Xie S."/>
            <person name="Huang L."/>
            <person name="Zhang X."/>
        </authorList>
    </citation>
    <scope>NUCLEOTIDE SEQUENCE</scope>
    <source>
        <strain evidence="1">CRI 24-3</strain>
    </source>
</reference>
<protein>
    <submittedName>
        <fullName evidence="1">Uncharacterized protein</fullName>
    </submittedName>
</protein>